<organism evidence="1 2">
    <name type="scientific">Heterorhabditis bacteriophora</name>
    <name type="common">Entomopathogenic nematode worm</name>
    <dbReference type="NCBI Taxonomy" id="37862"/>
    <lineage>
        <taxon>Eukaryota</taxon>
        <taxon>Metazoa</taxon>
        <taxon>Ecdysozoa</taxon>
        <taxon>Nematoda</taxon>
        <taxon>Chromadorea</taxon>
        <taxon>Rhabditida</taxon>
        <taxon>Rhabditina</taxon>
        <taxon>Rhabditomorpha</taxon>
        <taxon>Strongyloidea</taxon>
        <taxon>Heterorhabditidae</taxon>
        <taxon>Heterorhabditis</taxon>
    </lineage>
</organism>
<protein>
    <submittedName>
        <fullName evidence="2">Uncharacterized protein</fullName>
    </submittedName>
</protein>
<dbReference type="Proteomes" id="UP000095283">
    <property type="component" value="Unplaced"/>
</dbReference>
<reference evidence="2" key="1">
    <citation type="submission" date="2016-11" db="UniProtKB">
        <authorList>
            <consortium name="WormBaseParasite"/>
        </authorList>
    </citation>
    <scope>IDENTIFICATION</scope>
</reference>
<name>A0A1I7W9B7_HETBA</name>
<proteinExistence type="predicted"/>
<dbReference type="AlphaFoldDB" id="A0A1I7W9B7"/>
<keyword evidence="1" id="KW-1185">Reference proteome</keyword>
<evidence type="ECO:0000313" key="1">
    <source>
        <dbReference type="Proteomes" id="UP000095283"/>
    </source>
</evidence>
<evidence type="ECO:0000313" key="2">
    <source>
        <dbReference type="WBParaSite" id="Hba_01247"/>
    </source>
</evidence>
<accession>A0A1I7W9B7</accession>
<dbReference type="WBParaSite" id="Hba_01247">
    <property type="protein sequence ID" value="Hba_01247"/>
    <property type="gene ID" value="Hba_01247"/>
</dbReference>
<sequence length="31" mass="3713">MICVYVTTLTNSHFDCRLHLHENRLPSREIN</sequence>